<gene>
    <name evidence="1" type="ORF">SpSL1_37</name>
</gene>
<dbReference type="GeneID" id="24725336"/>
<reference evidence="1 2" key="1">
    <citation type="submission" date="2014-10" db="EMBL/GenBank/DDBJ databases">
        <title>Genome nucleotide sequence and annotation of the Streptococcus pnumoniae phage SpSL1, virulent form.</title>
        <authorList>
            <person name="Furi L."/>
            <person name="Clockie M.R."/>
            <person name="Oggioni M.R."/>
        </authorList>
    </citation>
    <scope>NUCLEOTIDE SEQUENCE [LARGE SCALE GENOMIC DNA]</scope>
</reference>
<dbReference type="RefSeq" id="YP_009152984.1">
    <property type="nucleotide sequence ID" value="NC_027396.1"/>
</dbReference>
<name>A0A0A0YSE1_9CAUD</name>
<dbReference type="EMBL" id="KM882824">
    <property type="protein sequence ID" value="AIX12920.1"/>
    <property type="molecule type" value="Genomic_DNA"/>
</dbReference>
<accession>A0A0A0YSE1</accession>
<dbReference type="OrthoDB" id="31819at10239"/>
<dbReference type="KEGG" id="vg:24725336"/>
<protein>
    <submittedName>
        <fullName evidence="1">Uncharacterized protein</fullName>
    </submittedName>
</protein>
<dbReference type="Proteomes" id="UP000030327">
    <property type="component" value="Segment"/>
</dbReference>
<sequence>MAKKFFTRQEIQEILEKNTLKSKVFYMEREEKSSPDNVILYYRLTPGSSITADDTVHMRKVTIQISHYHKKKLDSIEELMLSNFMCEPSQLNLKQPDTDYLLTTYRIEVFTSGKW</sequence>
<keyword evidence="2" id="KW-1185">Reference proteome</keyword>
<proteinExistence type="predicted"/>
<evidence type="ECO:0000313" key="2">
    <source>
        <dbReference type="Proteomes" id="UP000030327"/>
    </source>
</evidence>
<organism evidence="1 2">
    <name type="scientific">Streptococcus phage SpSL1</name>
    <dbReference type="NCBI Taxonomy" id="1566990"/>
    <lineage>
        <taxon>Viruses</taxon>
        <taxon>Duplodnaviria</taxon>
        <taxon>Heunggongvirae</taxon>
        <taxon>Uroviricota</taxon>
        <taxon>Caudoviricetes</taxon>
        <taxon>Mcshanvirinae</taxon>
        <taxon>Adrianbuildvirus</taxon>
        <taxon>Adrianbuildvirus SpSL1</taxon>
    </lineage>
</organism>
<evidence type="ECO:0000313" key="1">
    <source>
        <dbReference type="EMBL" id="AIX12920.1"/>
    </source>
</evidence>